<feature type="transmembrane region" description="Helical" evidence="4">
    <location>
        <begin position="12"/>
        <end position="33"/>
    </location>
</feature>
<feature type="transmembrane region" description="Helical" evidence="4">
    <location>
        <begin position="45"/>
        <end position="65"/>
    </location>
</feature>
<evidence type="ECO:0000256" key="2">
    <source>
        <dbReference type="ARBA" id="ARBA00022989"/>
    </source>
</evidence>
<name>A0A4R3XYD2_9PAST</name>
<feature type="transmembrane region" description="Helical" evidence="4">
    <location>
        <begin position="175"/>
        <end position="192"/>
    </location>
</feature>
<organism evidence="6 7">
    <name type="scientific">Testudinibacter aquarius</name>
    <dbReference type="NCBI Taxonomy" id="1524974"/>
    <lineage>
        <taxon>Bacteria</taxon>
        <taxon>Pseudomonadati</taxon>
        <taxon>Pseudomonadota</taxon>
        <taxon>Gammaproteobacteria</taxon>
        <taxon>Pasteurellales</taxon>
        <taxon>Pasteurellaceae</taxon>
        <taxon>Testudinibacter</taxon>
    </lineage>
</organism>
<gene>
    <name evidence="6" type="ORF">EDC16_11044</name>
</gene>
<accession>A0A4R3XYD2</accession>
<dbReference type="Gene3D" id="1.20.1250.20">
    <property type="entry name" value="MFS general substrate transporter like domains"/>
    <property type="match status" value="1"/>
</dbReference>
<dbReference type="SUPFAM" id="SSF103473">
    <property type="entry name" value="MFS general substrate transporter"/>
    <property type="match status" value="1"/>
</dbReference>
<dbReference type="EMBL" id="SMCP01000010">
    <property type="protein sequence ID" value="TCV84815.1"/>
    <property type="molecule type" value="Genomic_DNA"/>
</dbReference>
<dbReference type="RefSeq" id="WP_198362750.1">
    <property type="nucleotide sequence ID" value="NZ_LEKL01000028.1"/>
</dbReference>
<evidence type="ECO:0000313" key="7">
    <source>
        <dbReference type="Proteomes" id="UP000294619"/>
    </source>
</evidence>
<feature type="transmembrane region" description="Helical" evidence="4">
    <location>
        <begin position="222"/>
        <end position="241"/>
    </location>
</feature>
<evidence type="ECO:0000256" key="4">
    <source>
        <dbReference type="SAM" id="Phobius"/>
    </source>
</evidence>
<comment type="caution">
    <text evidence="6">The sequence shown here is derived from an EMBL/GenBank/DDBJ whole genome shotgun (WGS) entry which is preliminary data.</text>
</comment>
<feature type="transmembrane region" description="Helical" evidence="4">
    <location>
        <begin position="147"/>
        <end position="169"/>
    </location>
</feature>
<dbReference type="InterPro" id="IPR020846">
    <property type="entry name" value="MFS_dom"/>
</dbReference>
<keyword evidence="3 4" id="KW-0472">Membrane</keyword>
<feature type="transmembrane region" description="Helical" evidence="4">
    <location>
        <begin position="105"/>
        <end position="126"/>
    </location>
</feature>
<feature type="transmembrane region" description="Helical" evidence="4">
    <location>
        <begin position="77"/>
        <end position="99"/>
    </location>
</feature>
<evidence type="ECO:0000256" key="1">
    <source>
        <dbReference type="ARBA" id="ARBA00022692"/>
    </source>
</evidence>
<reference evidence="6 7" key="1">
    <citation type="submission" date="2019-03" db="EMBL/GenBank/DDBJ databases">
        <title>Genomic Encyclopedia of Type Strains, Phase IV (KMG-IV): sequencing the most valuable type-strain genomes for metagenomic binning, comparative biology and taxonomic classification.</title>
        <authorList>
            <person name="Goeker M."/>
        </authorList>
    </citation>
    <scope>NUCLEOTIDE SEQUENCE [LARGE SCALE GENOMIC DNA]</scope>
    <source>
        <strain evidence="6 7">DSM 28140</strain>
    </source>
</reference>
<dbReference type="PANTHER" id="PTHR11360">
    <property type="entry name" value="MONOCARBOXYLATE TRANSPORTER"/>
    <property type="match status" value="1"/>
</dbReference>
<dbReference type="PROSITE" id="PS50850">
    <property type="entry name" value="MFS"/>
    <property type="match status" value="1"/>
</dbReference>
<keyword evidence="1 4" id="KW-0812">Transmembrane</keyword>
<evidence type="ECO:0000256" key="3">
    <source>
        <dbReference type="ARBA" id="ARBA00023136"/>
    </source>
</evidence>
<dbReference type="InterPro" id="IPR050327">
    <property type="entry name" value="Proton-linked_MCT"/>
</dbReference>
<protein>
    <submittedName>
        <fullName evidence="6">MFS transporter</fullName>
    </submittedName>
</protein>
<dbReference type="Proteomes" id="UP000294619">
    <property type="component" value="Unassembled WGS sequence"/>
</dbReference>
<dbReference type="InterPro" id="IPR011701">
    <property type="entry name" value="MFS"/>
</dbReference>
<dbReference type="AlphaFoldDB" id="A0A4R3XYD2"/>
<keyword evidence="2 4" id="KW-1133">Transmembrane helix</keyword>
<feature type="domain" description="Major facilitator superfamily (MFS) profile" evidence="5">
    <location>
        <begin position="14"/>
        <end position="242"/>
    </location>
</feature>
<dbReference type="GO" id="GO:0022857">
    <property type="term" value="F:transmembrane transporter activity"/>
    <property type="evidence" value="ECO:0007669"/>
    <property type="project" value="InterPro"/>
</dbReference>
<evidence type="ECO:0000259" key="5">
    <source>
        <dbReference type="PROSITE" id="PS50850"/>
    </source>
</evidence>
<dbReference type="InterPro" id="IPR036259">
    <property type="entry name" value="MFS_trans_sf"/>
</dbReference>
<sequence length="242" mass="25684">MNFSPTSNNPRFTLIILAAASILMITMGMRMALGLFVQPIHQETALSITSISFAMAVTQLMWGVAQPVTGALADRYSAWPVLLWGTLLLAAGFALAPLFPSTLGLTFTMGIMVAFGAGAGSFSILISQVSNKLPQKIRGLASGIVNAGGSFGQFLFAPLVQGLIIIPAFGWQGAMYALAIISLICLPIARWLSHGDTAIKNTPSAVSAPEQSLKRCSPRLKIAAIFCCISVFSPVAFISRFW</sequence>
<dbReference type="Pfam" id="PF07690">
    <property type="entry name" value="MFS_1"/>
    <property type="match status" value="1"/>
</dbReference>
<evidence type="ECO:0000313" key="6">
    <source>
        <dbReference type="EMBL" id="TCV84815.1"/>
    </source>
</evidence>
<dbReference type="PANTHER" id="PTHR11360:SF284">
    <property type="entry name" value="EG:103B4.3 PROTEIN-RELATED"/>
    <property type="match status" value="1"/>
</dbReference>
<proteinExistence type="predicted"/>